<dbReference type="EMBL" id="KI925454">
    <property type="protein sequence ID" value="ETW87217.1"/>
    <property type="molecule type" value="Genomic_DNA"/>
</dbReference>
<dbReference type="Proteomes" id="UP000030671">
    <property type="component" value="Unassembled WGS sequence"/>
</dbReference>
<dbReference type="eggNOG" id="ENOG502SPYR">
    <property type="taxonomic scope" value="Eukaryota"/>
</dbReference>
<dbReference type="OrthoDB" id="2497682at2759"/>
<dbReference type="AlphaFoldDB" id="W4KN24"/>
<reference evidence="2 3" key="1">
    <citation type="journal article" date="2012" name="New Phytol.">
        <title>Insight into trade-off between wood decay and parasitism from the genome of a fungal forest pathogen.</title>
        <authorList>
            <person name="Olson A."/>
            <person name="Aerts A."/>
            <person name="Asiegbu F."/>
            <person name="Belbahri L."/>
            <person name="Bouzid O."/>
            <person name="Broberg A."/>
            <person name="Canback B."/>
            <person name="Coutinho P.M."/>
            <person name="Cullen D."/>
            <person name="Dalman K."/>
            <person name="Deflorio G."/>
            <person name="van Diepen L.T."/>
            <person name="Dunand C."/>
            <person name="Duplessis S."/>
            <person name="Durling M."/>
            <person name="Gonthier P."/>
            <person name="Grimwood J."/>
            <person name="Fossdal C.G."/>
            <person name="Hansson D."/>
            <person name="Henrissat B."/>
            <person name="Hietala A."/>
            <person name="Himmelstrand K."/>
            <person name="Hoffmeister D."/>
            <person name="Hogberg N."/>
            <person name="James T.Y."/>
            <person name="Karlsson M."/>
            <person name="Kohler A."/>
            <person name="Kues U."/>
            <person name="Lee Y.H."/>
            <person name="Lin Y.C."/>
            <person name="Lind M."/>
            <person name="Lindquist E."/>
            <person name="Lombard V."/>
            <person name="Lucas S."/>
            <person name="Lunden K."/>
            <person name="Morin E."/>
            <person name="Murat C."/>
            <person name="Park J."/>
            <person name="Raffaello T."/>
            <person name="Rouze P."/>
            <person name="Salamov A."/>
            <person name="Schmutz J."/>
            <person name="Solheim H."/>
            <person name="Stahlberg J."/>
            <person name="Velez H."/>
            <person name="de Vries R.P."/>
            <person name="Wiebenga A."/>
            <person name="Woodward S."/>
            <person name="Yakovlev I."/>
            <person name="Garbelotto M."/>
            <person name="Martin F."/>
            <person name="Grigoriev I.V."/>
            <person name="Stenlid J."/>
        </authorList>
    </citation>
    <scope>NUCLEOTIDE SEQUENCE [LARGE SCALE GENOMIC DNA]</scope>
    <source>
        <strain evidence="2 3">TC 32-1</strain>
    </source>
</reference>
<dbReference type="SUPFAM" id="SSF58100">
    <property type="entry name" value="Bacterial hemolysins"/>
    <property type="match status" value="1"/>
</dbReference>
<evidence type="ECO:0000313" key="2">
    <source>
        <dbReference type="EMBL" id="ETW87217.1"/>
    </source>
</evidence>
<name>W4KN24_HETIT</name>
<dbReference type="HOGENOM" id="CLU_090701_0_0_1"/>
<evidence type="ECO:0000256" key="1">
    <source>
        <dbReference type="SAM" id="MobiDB-lite"/>
    </source>
</evidence>
<feature type="region of interest" description="Disordered" evidence="1">
    <location>
        <begin position="56"/>
        <end position="80"/>
    </location>
</feature>
<organism evidence="2 3">
    <name type="scientific">Heterobasidion irregulare (strain TC 32-1)</name>
    <dbReference type="NCBI Taxonomy" id="747525"/>
    <lineage>
        <taxon>Eukaryota</taxon>
        <taxon>Fungi</taxon>
        <taxon>Dikarya</taxon>
        <taxon>Basidiomycota</taxon>
        <taxon>Agaricomycotina</taxon>
        <taxon>Agaricomycetes</taxon>
        <taxon>Russulales</taxon>
        <taxon>Bondarzewiaceae</taxon>
        <taxon>Heterobasidion</taxon>
        <taxon>Heterobasidion annosum species complex</taxon>
    </lineage>
</organism>
<dbReference type="RefSeq" id="XP_009541147.1">
    <property type="nucleotide sequence ID" value="XM_009542852.1"/>
</dbReference>
<evidence type="ECO:0000313" key="3">
    <source>
        <dbReference type="Proteomes" id="UP000030671"/>
    </source>
</evidence>
<gene>
    <name evidence="2" type="ORF">HETIRDRAFT_166754</name>
</gene>
<accession>W4KN24</accession>
<dbReference type="GeneID" id="20668084"/>
<proteinExistence type="predicted"/>
<dbReference type="InParanoid" id="W4KN24"/>
<protein>
    <submittedName>
        <fullName evidence="2">Uncharacterized protein</fullName>
    </submittedName>
</protein>
<keyword evidence="3" id="KW-1185">Reference proteome</keyword>
<sequence length="248" mass="27057">MLSYKPTLVVLYAVSVTFFFGRSLHALASPLPSPTSLFDHLNRRDSTALKVFLSRRQGPESESVPVDQKQNIPAPDASSYHDRISSLSGYYVNAKDHAANIKSCSAEAKTAKGSGSEFSDKCTSQVKDFQSNISGFQNTLAVLGNSQKGLANYDRSDELETLLKNLVNLNKEVLKDIDILVYSLPILGPVLGPIVYEVKCILIDILDVLENLTDAVLNAIRPLLGPFIDKYSLTQSCQTGLQLTGLCT</sequence>
<dbReference type="KEGG" id="hir:HETIRDRAFT_166754"/>